<sequence>MLTLRVAGEIGKRRVGEGGAGGAACGGKGCHAVTLEAVLNFKYSGGAGHVEGYYRELCLGVHVDVEPSVYFTRVSTLSATSERRWVVALHGAEIAATVMAAVLGPDLKGCLLLLLCLLLSNVLKLAIVIGGTDSLSSSQSCCCLSWKFSPRYSFLSRSDGSTLHSSIIIHHHHPPSSISSLLIPPPPPHFSPVVSCVMALINAALESGGSRCVGERITIPLPQRSGAEWRRALLPISRFAHKREEEERGAVGGEPQADAVGGARQPEALDLTALYDLLKQSMQTQEREMLKQEQRWRSVQIQLNNVRDELEMERRSGSGGQQQPRGDGAMPAAAPDAAPAAAPPAAAPIAPPAAAPASAAPPSLALRYPAPPAAPSIAPYPAPPPALYPAPSAVPWMPVRLPAAPPVAPLSLVPDPAAPAPATWTRAAVPRLEEGDDVEQYLTTFERLATAYRWPPAEWAIFLVPYLTGRARAAYVAMDPYDAMDYYKVKDAILAKYEISAESYRARFRDPNIQPGETPREFYNRLKDLYQKWIRPAERTVEEIGEILILEQFLRSLSPEVRVWVKEHNPHTGLKAAELVDSFLAARRGPKDFRFQGINRAPQKGSTHTLVQPHLVKQPEALTGQRLRVCCVNGDEHEYPIAVICLKIHEQTYKLEAGVVKGLRHPVVLGQDVLILPDLVQATLPVSMVATRAQTKRALADGSAAQDLFNVLPFSQEEICPPEKLKAKKTRRQRRYEKLVGTVKIMSSQDLEAVPKAGEDVWDVPSNLKELQRQDESLKELFSKAVEIDGCHLLLDVFNSTEHELTVSSKNNQDLLLHASECQRWQTAVPWLIFHLLLWRPQNPTAFTHNT</sequence>
<evidence type="ECO:0000256" key="1">
    <source>
        <dbReference type="SAM" id="MobiDB-lite"/>
    </source>
</evidence>
<evidence type="ECO:0000259" key="2">
    <source>
        <dbReference type="PROSITE" id="PS50804"/>
    </source>
</evidence>
<dbReference type="CDD" id="cd07936">
    <property type="entry name" value="SCAN"/>
    <property type="match status" value="1"/>
</dbReference>
<dbReference type="PROSITE" id="PS50804">
    <property type="entry name" value="SCAN_BOX"/>
    <property type="match status" value="1"/>
</dbReference>
<dbReference type="AlphaFoldDB" id="A0ABD1IPF8"/>
<evidence type="ECO:0000313" key="4">
    <source>
        <dbReference type="Proteomes" id="UP001591681"/>
    </source>
</evidence>
<dbReference type="Gene3D" id="1.10.4020.10">
    <property type="entry name" value="DNA breaking-rejoining enzymes"/>
    <property type="match status" value="1"/>
</dbReference>
<dbReference type="PANTHER" id="PTHR46888">
    <property type="entry name" value="ZINC KNUCKLE DOMAINCONTAINING PROTEIN-RELATED"/>
    <property type="match status" value="1"/>
</dbReference>
<feature type="domain" description="SCAN box" evidence="2">
    <location>
        <begin position="505"/>
        <end position="583"/>
    </location>
</feature>
<feature type="compositionally biased region" description="Pro residues" evidence="1">
    <location>
        <begin position="341"/>
        <end position="354"/>
    </location>
</feature>
<feature type="region of interest" description="Disordered" evidence="1">
    <location>
        <begin position="244"/>
        <end position="263"/>
    </location>
</feature>
<feature type="compositionally biased region" description="Basic and acidic residues" evidence="1">
    <location>
        <begin position="307"/>
        <end position="316"/>
    </location>
</feature>
<accession>A0ABD1IPF8</accession>
<feature type="compositionally biased region" description="Low complexity" evidence="1">
    <location>
        <begin position="321"/>
        <end position="340"/>
    </location>
</feature>
<dbReference type="SUPFAM" id="SSF47353">
    <property type="entry name" value="Retrovirus capsid dimerization domain-like"/>
    <property type="match status" value="1"/>
</dbReference>
<feature type="region of interest" description="Disordered" evidence="1">
    <location>
        <begin position="307"/>
        <end position="360"/>
    </location>
</feature>
<proteinExistence type="predicted"/>
<dbReference type="Proteomes" id="UP001591681">
    <property type="component" value="Unassembled WGS sequence"/>
</dbReference>
<organism evidence="3 4">
    <name type="scientific">Coilia grayii</name>
    <name type="common">Gray's grenadier anchovy</name>
    <dbReference type="NCBI Taxonomy" id="363190"/>
    <lineage>
        <taxon>Eukaryota</taxon>
        <taxon>Metazoa</taxon>
        <taxon>Chordata</taxon>
        <taxon>Craniata</taxon>
        <taxon>Vertebrata</taxon>
        <taxon>Euteleostomi</taxon>
        <taxon>Actinopterygii</taxon>
        <taxon>Neopterygii</taxon>
        <taxon>Teleostei</taxon>
        <taxon>Clupei</taxon>
        <taxon>Clupeiformes</taxon>
        <taxon>Clupeoidei</taxon>
        <taxon>Engraulidae</taxon>
        <taxon>Coilinae</taxon>
        <taxon>Coilia</taxon>
    </lineage>
</organism>
<dbReference type="EMBL" id="JBHFQA010000100">
    <property type="protein sequence ID" value="KAL2076729.1"/>
    <property type="molecule type" value="Genomic_DNA"/>
</dbReference>
<comment type="caution">
    <text evidence="3">The sequence shown here is derived from an EMBL/GenBank/DDBJ whole genome shotgun (WGS) entry which is preliminary data.</text>
</comment>
<dbReference type="InterPro" id="IPR003309">
    <property type="entry name" value="SCAN_dom"/>
</dbReference>
<dbReference type="SMART" id="SM00431">
    <property type="entry name" value="SCAN"/>
    <property type="match status" value="1"/>
</dbReference>
<dbReference type="Pfam" id="PF02023">
    <property type="entry name" value="SCAN"/>
    <property type="match status" value="1"/>
</dbReference>
<reference evidence="3 4" key="1">
    <citation type="submission" date="2024-09" db="EMBL/GenBank/DDBJ databases">
        <title>A chromosome-level genome assembly of Gray's grenadier anchovy, Coilia grayii.</title>
        <authorList>
            <person name="Fu Z."/>
        </authorList>
    </citation>
    <scope>NUCLEOTIDE SEQUENCE [LARGE SCALE GENOMIC DNA]</scope>
    <source>
        <strain evidence="3">G4</strain>
        <tissue evidence="3">Muscle</tissue>
    </source>
</reference>
<name>A0ABD1IPF8_9TELE</name>
<dbReference type="InterPro" id="IPR038269">
    <property type="entry name" value="SCAN_sf"/>
</dbReference>
<keyword evidence="4" id="KW-1185">Reference proteome</keyword>
<gene>
    <name evidence="3" type="ORF">ACEWY4_027674</name>
</gene>
<dbReference type="PANTHER" id="PTHR46888:SF1">
    <property type="entry name" value="RIBONUCLEASE H"/>
    <property type="match status" value="1"/>
</dbReference>
<evidence type="ECO:0000313" key="3">
    <source>
        <dbReference type="EMBL" id="KAL2076729.1"/>
    </source>
</evidence>
<protein>
    <recommendedName>
        <fullName evidence="2">SCAN box domain-containing protein</fullName>
    </recommendedName>
</protein>